<gene>
    <name evidence="4 6" type="primary">pyrR</name>
    <name evidence="6" type="ORF">RM540_01390</name>
</gene>
<dbReference type="EMBL" id="JAVRHT010000001">
    <property type="protein sequence ID" value="MDT0630387.1"/>
    <property type="molecule type" value="Genomic_DNA"/>
</dbReference>
<keyword evidence="2 4" id="KW-0805">Transcription regulation</keyword>
<dbReference type="Proteomes" id="UP001267426">
    <property type="component" value="Unassembled WGS sequence"/>
</dbReference>
<keyword evidence="4 6" id="KW-0328">Glycosyltransferase</keyword>
<dbReference type="PANTHER" id="PTHR11608">
    <property type="entry name" value="BIFUNCTIONAL PROTEIN PYRR"/>
    <property type="match status" value="1"/>
</dbReference>
<dbReference type="EC" id="2.4.2.9" evidence="4"/>
<comment type="similarity">
    <text evidence="1 4">Belongs to the purine/pyrimidine phosphoribosyltransferase family. PyrR subfamily.</text>
</comment>
<dbReference type="InterPro" id="IPR023050">
    <property type="entry name" value="PyrR"/>
</dbReference>
<accession>A0ABU3BM66</accession>
<dbReference type="Pfam" id="PF00156">
    <property type="entry name" value="Pribosyltran"/>
    <property type="match status" value="1"/>
</dbReference>
<comment type="function">
    <text evidence="4">Also displays a weak uracil phosphoribosyltransferase activity which is not physiologically significant.</text>
</comment>
<dbReference type="InterPro" id="IPR050137">
    <property type="entry name" value="PyrR_bifunctional"/>
</dbReference>
<dbReference type="SUPFAM" id="SSF53271">
    <property type="entry name" value="PRTase-like"/>
    <property type="match status" value="1"/>
</dbReference>
<proteinExistence type="inferred from homology"/>
<dbReference type="NCBIfam" id="NF003545">
    <property type="entry name" value="PRK05205.1-1"/>
    <property type="match status" value="1"/>
</dbReference>
<protein>
    <recommendedName>
        <fullName evidence="4">Bifunctional protein PyrR</fullName>
    </recommendedName>
    <domain>
        <recommendedName>
            <fullName evidence="4">Pyrimidine operon regulatory protein</fullName>
        </recommendedName>
    </domain>
    <domain>
        <recommendedName>
            <fullName evidence="4">Uracil phosphoribosyltransferase</fullName>
            <shortName evidence="4">UPRTase</shortName>
            <ecNumber evidence="4">2.4.2.9</ecNumber>
        </recommendedName>
    </domain>
</protein>
<evidence type="ECO:0000256" key="2">
    <source>
        <dbReference type="ARBA" id="ARBA00023015"/>
    </source>
</evidence>
<keyword evidence="7" id="KW-1185">Reference proteome</keyword>
<comment type="function">
    <text evidence="4">Regulates the transcription of the pyrimidine nucleotide (pyr) operon in response to exogenous pyrimidines.</text>
</comment>
<keyword evidence="3 4" id="KW-0804">Transcription</keyword>
<dbReference type="RefSeq" id="WP_311661451.1">
    <property type="nucleotide sequence ID" value="NZ_JAVRHT010000001.1"/>
</dbReference>
<evidence type="ECO:0000313" key="6">
    <source>
        <dbReference type="EMBL" id="MDT0630387.1"/>
    </source>
</evidence>
<feature type="short sequence motif" description="PRPP-binding" evidence="4">
    <location>
        <begin position="109"/>
        <end position="121"/>
    </location>
</feature>
<dbReference type="NCBIfam" id="NF003549">
    <property type="entry name" value="PRK05205.1-5"/>
    <property type="match status" value="1"/>
</dbReference>
<dbReference type="PANTHER" id="PTHR11608:SF0">
    <property type="entry name" value="BIFUNCTIONAL PROTEIN PYRR"/>
    <property type="match status" value="1"/>
</dbReference>
<evidence type="ECO:0000259" key="5">
    <source>
        <dbReference type="Pfam" id="PF00156"/>
    </source>
</evidence>
<organism evidence="6 7">
    <name type="scientific">Rubrivirga litoralis</name>
    <dbReference type="NCBI Taxonomy" id="3075598"/>
    <lineage>
        <taxon>Bacteria</taxon>
        <taxon>Pseudomonadati</taxon>
        <taxon>Rhodothermota</taxon>
        <taxon>Rhodothermia</taxon>
        <taxon>Rhodothermales</taxon>
        <taxon>Rubricoccaceae</taxon>
        <taxon>Rubrivirga</taxon>
    </lineage>
</organism>
<evidence type="ECO:0000256" key="1">
    <source>
        <dbReference type="ARBA" id="ARBA00005565"/>
    </source>
</evidence>
<feature type="domain" description="Phosphoribosyltransferase" evidence="5">
    <location>
        <begin position="17"/>
        <end position="174"/>
    </location>
</feature>
<evidence type="ECO:0000256" key="4">
    <source>
        <dbReference type="HAMAP-Rule" id="MF_01219"/>
    </source>
</evidence>
<reference evidence="6 7" key="1">
    <citation type="submission" date="2023-09" db="EMBL/GenBank/DDBJ databases">
        <authorList>
            <person name="Rey-Velasco X."/>
        </authorList>
    </citation>
    <scope>NUCLEOTIDE SEQUENCE [LARGE SCALE GENOMIC DNA]</scope>
    <source>
        <strain evidence="6 7">F394</strain>
    </source>
</reference>
<dbReference type="GO" id="GO:0004845">
    <property type="term" value="F:uracil phosphoribosyltransferase activity"/>
    <property type="evidence" value="ECO:0007669"/>
    <property type="project" value="UniProtKB-EC"/>
</dbReference>
<evidence type="ECO:0000313" key="7">
    <source>
        <dbReference type="Proteomes" id="UP001267426"/>
    </source>
</evidence>
<evidence type="ECO:0000256" key="3">
    <source>
        <dbReference type="ARBA" id="ARBA00023163"/>
    </source>
</evidence>
<name>A0ABU3BM66_9BACT</name>
<comment type="caution">
    <text evidence="6">The sequence shown here is derived from an EMBL/GenBank/DDBJ whole genome shotgun (WGS) entry which is preliminary data.</text>
</comment>
<comment type="catalytic activity">
    <reaction evidence="4">
        <text>UMP + diphosphate = 5-phospho-alpha-D-ribose 1-diphosphate + uracil</text>
        <dbReference type="Rhea" id="RHEA:13017"/>
        <dbReference type="ChEBI" id="CHEBI:17568"/>
        <dbReference type="ChEBI" id="CHEBI:33019"/>
        <dbReference type="ChEBI" id="CHEBI:57865"/>
        <dbReference type="ChEBI" id="CHEBI:58017"/>
        <dbReference type="EC" id="2.4.2.9"/>
    </reaction>
</comment>
<dbReference type="InterPro" id="IPR000836">
    <property type="entry name" value="PRTase_dom"/>
</dbReference>
<sequence>MPPPDRVKAHLMDEADMARTLDRLARQVVEELDDDADPAERLALVGMQTRGVHLARRLRERIEAVEGVRLPFGVLDATFYRDDVGHRAGRPTPLVQPTDIPFSLDGRRVVLVDDVVYTGRTTRAALDALTDMGRPASVRLLAFVDRGLRELPVAPDYVGRHVPTAPGELVRVRLAEEDAEDGVWLVQKGTGYGVQGT</sequence>
<dbReference type="HAMAP" id="MF_01219">
    <property type="entry name" value="PyrR"/>
    <property type="match status" value="1"/>
</dbReference>
<dbReference type="Gene3D" id="3.40.50.2020">
    <property type="match status" value="1"/>
</dbReference>
<dbReference type="InterPro" id="IPR029057">
    <property type="entry name" value="PRTase-like"/>
</dbReference>
<keyword evidence="4 6" id="KW-0808">Transferase</keyword>